<proteinExistence type="predicted"/>
<reference evidence="3 4" key="1">
    <citation type="submission" date="2018-06" db="EMBL/GenBank/DDBJ databases">
        <title>Genomic Encyclopedia of Type Strains, Phase III (KMG-III): the genomes of soil and plant-associated and newly described type strains.</title>
        <authorList>
            <person name="Whitman W."/>
        </authorList>
    </citation>
    <scope>NUCLEOTIDE SEQUENCE [LARGE SCALE GENOMIC DNA]</scope>
    <source>
        <strain evidence="3 4">CGMCC 4.7090</strain>
    </source>
</reference>
<dbReference type="AlphaFoldDB" id="A0A327Z0P1"/>
<organism evidence="3 4">
    <name type="scientific">Actinoplanes lutulentus</name>
    <dbReference type="NCBI Taxonomy" id="1287878"/>
    <lineage>
        <taxon>Bacteria</taxon>
        <taxon>Bacillati</taxon>
        <taxon>Actinomycetota</taxon>
        <taxon>Actinomycetes</taxon>
        <taxon>Micromonosporales</taxon>
        <taxon>Micromonosporaceae</taxon>
        <taxon>Actinoplanes</taxon>
    </lineage>
</organism>
<feature type="transmembrane region" description="Helical" evidence="2">
    <location>
        <begin position="12"/>
        <end position="34"/>
    </location>
</feature>
<evidence type="ECO:0000256" key="2">
    <source>
        <dbReference type="SAM" id="Phobius"/>
    </source>
</evidence>
<keyword evidence="4" id="KW-1185">Reference proteome</keyword>
<dbReference type="InterPro" id="IPR028994">
    <property type="entry name" value="Integrin_alpha_N"/>
</dbReference>
<comment type="caution">
    <text evidence="3">The sequence shown here is derived from an EMBL/GenBank/DDBJ whole genome shotgun (WGS) entry which is preliminary data.</text>
</comment>
<keyword evidence="2" id="KW-0472">Membrane</keyword>
<protein>
    <recommendedName>
        <fullName evidence="5">VCBS repeat protein</fullName>
    </recommendedName>
</protein>
<feature type="compositionally biased region" description="Low complexity" evidence="1">
    <location>
        <begin position="258"/>
        <end position="267"/>
    </location>
</feature>
<evidence type="ECO:0000256" key="1">
    <source>
        <dbReference type="SAM" id="MobiDB-lite"/>
    </source>
</evidence>
<dbReference type="RefSeq" id="WP_111653819.1">
    <property type="nucleotide sequence ID" value="NZ_JACHWI010000008.1"/>
</dbReference>
<evidence type="ECO:0000313" key="3">
    <source>
        <dbReference type="EMBL" id="RAK27721.1"/>
    </source>
</evidence>
<dbReference type="EMBL" id="QLMJ01000022">
    <property type="protein sequence ID" value="RAK27721.1"/>
    <property type="molecule type" value="Genomic_DNA"/>
</dbReference>
<feature type="region of interest" description="Disordered" evidence="1">
    <location>
        <begin position="245"/>
        <end position="267"/>
    </location>
</feature>
<sequence length="1023" mass="107896">MLRLLKPFVRTRTRLTVTVGFLAAALVAALLPWWPQSEPSPPDSPVTAAPIVDKLDDEALARAEAEKTGKDVLITSATTATSQTWVQGNGKLRTQTSALPQRARNAQGEWAPIDTTLVRDGDTIAPVNGPVPVTLSTGSDENDSVLATVGDIEYTWPGKLPEPVLDGPRALYPEVLPGVDLLIVTIEEGGIAHVLVVKTKQAAAKIKTLSYGLTSTTAVFRHDKVTGGVLIQDAKTKQEIGSIPTPFAWDSSGRDPEAPAAAPRTATATTADVLKLSGLSGAEPGSVTAALPTSLGNDGTSAVKLSLDVAGSGLLTNPKAKFPVFVDPTLIAGWKAWTFVSKKHPNSNFINGTNYNNGTTEARVGYESDTGVTGRSFWRMGFDKNIHDADIDSATFEVTNTHSWSCSNRSYQFYYTGAISSSTTWNSQPKWTTLQSTRSFAHGYSSSCPNDGVSFSVLSGAKVAAAASATTITLGMRSVSESDTETWRKFAARTAELTVVYNHPPAQPYNGSSSPGGTCVAGGTGVVVAKTDIKLTAYAKDTDGDLKNLRFRFWKTGGTVPAGTLVKPAVDTGKATYTVASTALADAATYSWDVRSEDGAEAVSTWFPDGTDPCRLTVDASAPAAPEVTSDVWLEETGDGSTWATVNFGQTGPITFYSKGATKFTFSFEGVDSETLTTTTGTATKTNLAPRHAGPTTILAYAYDALGNRSQRTDYSFYVPPGALADKPHDIGGDGVADMMLISASGYLRMFAGDEGGEIYKSLASSYNSKGKLNPDNAKHFYDATTGKAALITVYNDAYPGDGLADLFVRTPTNEFYLYPGDGYGSFNVDKRIRVLLPSNAPAPSTWTTIKAIGDITGDGMPDLAVQAGTAFWVFSGYTGASFQTATLMEGTAWALTARELVNIADIDLDGTPDLLWRNVVSGAMYIRAGLPGTVAGSVSLDSIKIAANSKAGADTSYGTGWTNTGVTAVVGIPDVNGDKIPDLWARSGTDGQIRVYYCSTTNTNAAAKNVMSADWSTVKAFG</sequence>
<keyword evidence="2" id="KW-1133">Transmembrane helix</keyword>
<evidence type="ECO:0000313" key="4">
    <source>
        <dbReference type="Proteomes" id="UP000249341"/>
    </source>
</evidence>
<name>A0A327Z0P1_9ACTN</name>
<dbReference type="SUPFAM" id="SSF69318">
    <property type="entry name" value="Integrin alpha N-terminal domain"/>
    <property type="match status" value="1"/>
</dbReference>
<accession>A0A327Z0P1</accession>
<evidence type="ECO:0008006" key="5">
    <source>
        <dbReference type="Google" id="ProtNLM"/>
    </source>
</evidence>
<dbReference type="Proteomes" id="UP000249341">
    <property type="component" value="Unassembled WGS sequence"/>
</dbReference>
<dbReference type="OrthoDB" id="4332189at2"/>
<gene>
    <name evidence="3" type="ORF">B0I29_122104</name>
</gene>
<keyword evidence="2" id="KW-0812">Transmembrane</keyword>
<dbReference type="Gene3D" id="2.130.10.130">
    <property type="entry name" value="Integrin alpha, N-terminal"/>
    <property type="match status" value="2"/>
</dbReference>